<keyword evidence="2" id="KW-1185">Reference proteome</keyword>
<organism evidence="1 2">
    <name type="scientific">Trifolium medium</name>
    <dbReference type="NCBI Taxonomy" id="97028"/>
    <lineage>
        <taxon>Eukaryota</taxon>
        <taxon>Viridiplantae</taxon>
        <taxon>Streptophyta</taxon>
        <taxon>Embryophyta</taxon>
        <taxon>Tracheophyta</taxon>
        <taxon>Spermatophyta</taxon>
        <taxon>Magnoliopsida</taxon>
        <taxon>eudicotyledons</taxon>
        <taxon>Gunneridae</taxon>
        <taxon>Pentapetalae</taxon>
        <taxon>rosids</taxon>
        <taxon>fabids</taxon>
        <taxon>Fabales</taxon>
        <taxon>Fabaceae</taxon>
        <taxon>Papilionoideae</taxon>
        <taxon>50 kb inversion clade</taxon>
        <taxon>NPAAA clade</taxon>
        <taxon>Hologalegina</taxon>
        <taxon>IRL clade</taxon>
        <taxon>Trifolieae</taxon>
        <taxon>Trifolium</taxon>
    </lineage>
</organism>
<dbReference type="EMBL" id="LXQA011394601">
    <property type="protein sequence ID" value="MCI95702.1"/>
    <property type="molecule type" value="Genomic_DNA"/>
</dbReference>
<protein>
    <submittedName>
        <fullName evidence="1">Uncharacterized protein</fullName>
    </submittedName>
</protein>
<dbReference type="AlphaFoldDB" id="A0A392W7I9"/>
<evidence type="ECO:0000313" key="2">
    <source>
        <dbReference type="Proteomes" id="UP000265520"/>
    </source>
</evidence>
<evidence type="ECO:0000313" key="1">
    <source>
        <dbReference type="EMBL" id="MCI95702.1"/>
    </source>
</evidence>
<proteinExistence type="predicted"/>
<dbReference type="Proteomes" id="UP000265520">
    <property type="component" value="Unassembled WGS sequence"/>
</dbReference>
<accession>A0A392W7I9</accession>
<sequence length="28" mass="3101">EVIESKDNQTLRPAGLLVVVECNESLIM</sequence>
<name>A0A392W7I9_9FABA</name>
<reference evidence="1 2" key="1">
    <citation type="journal article" date="2018" name="Front. Plant Sci.">
        <title>Red Clover (Trifolium pratense) and Zigzag Clover (T. medium) - A Picture of Genomic Similarities and Differences.</title>
        <authorList>
            <person name="Dluhosova J."/>
            <person name="Istvanek J."/>
            <person name="Nedelnik J."/>
            <person name="Repkova J."/>
        </authorList>
    </citation>
    <scope>NUCLEOTIDE SEQUENCE [LARGE SCALE GENOMIC DNA]</scope>
    <source>
        <strain evidence="2">cv. 10/8</strain>
        <tissue evidence="1">Leaf</tissue>
    </source>
</reference>
<comment type="caution">
    <text evidence="1">The sequence shown here is derived from an EMBL/GenBank/DDBJ whole genome shotgun (WGS) entry which is preliminary data.</text>
</comment>
<feature type="non-terminal residue" evidence="1">
    <location>
        <position position="1"/>
    </location>
</feature>